<comment type="similarity">
    <text evidence="2">Belongs to the sulfatase family.</text>
</comment>
<organism evidence="8 9">
    <name type="scientific">Ideonella paludis</name>
    <dbReference type="NCBI Taxonomy" id="1233411"/>
    <lineage>
        <taxon>Bacteria</taxon>
        <taxon>Pseudomonadati</taxon>
        <taxon>Pseudomonadota</taxon>
        <taxon>Betaproteobacteria</taxon>
        <taxon>Burkholderiales</taxon>
        <taxon>Sphaerotilaceae</taxon>
        <taxon>Ideonella</taxon>
    </lineage>
</organism>
<dbReference type="InterPro" id="IPR035874">
    <property type="entry name" value="IDS"/>
</dbReference>
<evidence type="ECO:0000256" key="4">
    <source>
        <dbReference type="ARBA" id="ARBA00022729"/>
    </source>
</evidence>
<dbReference type="CDD" id="cd16030">
    <property type="entry name" value="iduronate-2-sulfatase"/>
    <property type="match status" value="1"/>
</dbReference>
<dbReference type="EMBL" id="JAGQDG010000001">
    <property type="protein sequence ID" value="MBQ0934407.1"/>
    <property type="molecule type" value="Genomic_DNA"/>
</dbReference>
<dbReference type="Gene3D" id="3.40.720.10">
    <property type="entry name" value="Alkaline Phosphatase, subunit A"/>
    <property type="match status" value="1"/>
</dbReference>
<gene>
    <name evidence="8" type="ORF">KAK11_03625</name>
</gene>
<evidence type="ECO:0000313" key="8">
    <source>
        <dbReference type="EMBL" id="MBQ0934407.1"/>
    </source>
</evidence>
<dbReference type="PANTHER" id="PTHR45953:SF1">
    <property type="entry name" value="IDURONATE 2-SULFATASE"/>
    <property type="match status" value="1"/>
</dbReference>
<feature type="domain" description="Sulfatase N-terminal" evidence="7">
    <location>
        <begin position="2"/>
        <end position="326"/>
    </location>
</feature>
<dbReference type="SUPFAM" id="SSF53649">
    <property type="entry name" value="Alkaline phosphatase-like"/>
    <property type="match status" value="1"/>
</dbReference>
<accession>A0ABS5DTF0</accession>
<evidence type="ECO:0000259" key="7">
    <source>
        <dbReference type="Pfam" id="PF00884"/>
    </source>
</evidence>
<reference evidence="8 9" key="1">
    <citation type="submission" date="2021-04" db="EMBL/GenBank/DDBJ databases">
        <title>The genome sequence of type strain Ideonella paludis KCTC 32238.</title>
        <authorList>
            <person name="Liu Y."/>
        </authorList>
    </citation>
    <scope>NUCLEOTIDE SEQUENCE [LARGE SCALE GENOMIC DNA]</scope>
    <source>
        <strain evidence="8 9">KCTC 32238</strain>
    </source>
</reference>
<evidence type="ECO:0000256" key="2">
    <source>
        <dbReference type="ARBA" id="ARBA00008779"/>
    </source>
</evidence>
<dbReference type="Pfam" id="PF00884">
    <property type="entry name" value="Sulfatase"/>
    <property type="match status" value="1"/>
</dbReference>
<sequence>MISIDDLNDWVGFLKGHPQVKTPNIDALAARSTVFERAYCTAPTCTGSRAGALTGLSVQSTGVWDLNHTFRALNPGKPMVDDMLRSAGFTTQIIGKVDHVFKLGDQPLPDTIPYANKSCANVPTLGVGAFDWGPTEGPDSDHPDYRFAQAGIDFLAQASTTQPFYLAVGLVRTHVGWYVPKRFFDMYPKDSLVLPSPPIDDLDDLGPAGKAMALKFNFHDCITRQNLWADAVQAYLASISWVDEQVGRLIAALEASPHAKTTNVVLWSDHGFHLGEKFHWHKQALWERSTRVPFLFKPATQSAGTTVSACVSLRDMVPTLLDYAGVAPAYTMDGRSLRGLVEQPKREWNVPVLTTHQQHDHAVRTESWRYIRYANGERELYDVRQDPEEYRNLAGEAANAAVMAELDQLMPPRPN</sequence>
<keyword evidence="6" id="KW-0106">Calcium</keyword>
<dbReference type="InterPro" id="IPR017850">
    <property type="entry name" value="Alkaline_phosphatase_core_sf"/>
</dbReference>
<name>A0ABS5DTF0_9BURK</name>
<proteinExistence type="inferred from homology"/>
<dbReference type="RefSeq" id="WP_210806228.1">
    <property type="nucleotide sequence ID" value="NZ_JAGQDG010000001.1"/>
</dbReference>
<keyword evidence="4" id="KW-0732">Signal</keyword>
<protein>
    <submittedName>
        <fullName evidence="8">Sulfatase</fullName>
    </submittedName>
</protein>
<evidence type="ECO:0000256" key="1">
    <source>
        <dbReference type="ARBA" id="ARBA00001913"/>
    </source>
</evidence>
<dbReference type="Proteomes" id="UP000672097">
    <property type="component" value="Unassembled WGS sequence"/>
</dbReference>
<evidence type="ECO:0000256" key="6">
    <source>
        <dbReference type="ARBA" id="ARBA00022837"/>
    </source>
</evidence>
<comment type="cofactor">
    <cofactor evidence="1">
        <name>Ca(2+)</name>
        <dbReference type="ChEBI" id="CHEBI:29108"/>
    </cofactor>
</comment>
<dbReference type="PANTHER" id="PTHR45953">
    <property type="entry name" value="IDURONATE 2-SULFATASE"/>
    <property type="match status" value="1"/>
</dbReference>
<keyword evidence="9" id="KW-1185">Reference proteome</keyword>
<comment type="caution">
    <text evidence="8">The sequence shown here is derived from an EMBL/GenBank/DDBJ whole genome shotgun (WGS) entry which is preliminary data.</text>
</comment>
<evidence type="ECO:0000313" key="9">
    <source>
        <dbReference type="Proteomes" id="UP000672097"/>
    </source>
</evidence>
<evidence type="ECO:0000256" key="5">
    <source>
        <dbReference type="ARBA" id="ARBA00022801"/>
    </source>
</evidence>
<dbReference type="InterPro" id="IPR000917">
    <property type="entry name" value="Sulfatase_N"/>
</dbReference>
<keyword evidence="5" id="KW-0378">Hydrolase</keyword>
<keyword evidence="3" id="KW-0479">Metal-binding</keyword>
<evidence type="ECO:0000256" key="3">
    <source>
        <dbReference type="ARBA" id="ARBA00022723"/>
    </source>
</evidence>